<dbReference type="AlphaFoldDB" id="A0A6J6RU24"/>
<proteinExistence type="predicted"/>
<sequence length="59" mass="6358">MPHASLPRFSVCRCGHRRDAHKHYRPGSDCGLCACTRFRARLFGGSSGDGEPSGDGPRA</sequence>
<dbReference type="EMBL" id="CAEZYQ010000001">
    <property type="protein sequence ID" value="CAB4725871.1"/>
    <property type="molecule type" value="Genomic_DNA"/>
</dbReference>
<name>A0A6J6RU24_9ZZZZ</name>
<reference evidence="1" key="1">
    <citation type="submission" date="2020-05" db="EMBL/GenBank/DDBJ databases">
        <authorList>
            <person name="Chiriac C."/>
            <person name="Salcher M."/>
            <person name="Ghai R."/>
            <person name="Kavagutti S V."/>
        </authorList>
    </citation>
    <scope>NUCLEOTIDE SEQUENCE</scope>
</reference>
<accession>A0A6J6RU24</accession>
<protein>
    <submittedName>
        <fullName evidence="1">Unannotated protein</fullName>
    </submittedName>
</protein>
<gene>
    <name evidence="1" type="ORF">UFOPK2761_00150</name>
</gene>
<organism evidence="1">
    <name type="scientific">freshwater metagenome</name>
    <dbReference type="NCBI Taxonomy" id="449393"/>
    <lineage>
        <taxon>unclassified sequences</taxon>
        <taxon>metagenomes</taxon>
        <taxon>ecological metagenomes</taxon>
    </lineage>
</organism>
<evidence type="ECO:0000313" key="1">
    <source>
        <dbReference type="EMBL" id="CAB4725871.1"/>
    </source>
</evidence>